<dbReference type="InterPro" id="IPR001227">
    <property type="entry name" value="Ac_transferase_dom_sf"/>
</dbReference>
<keyword evidence="1" id="KW-0596">Phosphopantetheine</keyword>
<reference evidence="5" key="1">
    <citation type="journal article" date="2019" name="Int. J. Syst. Evol. Microbiol.">
        <title>The Global Catalogue of Microorganisms (GCM) 10K type strain sequencing project: providing services to taxonomists for standard genome sequencing and annotation.</title>
        <authorList>
            <consortium name="The Broad Institute Genomics Platform"/>
            <consortium name="The Broad Institute Genome Sequencing Center for Infectious Disease"/>
            <person name="Wu L."/>
            <person name="Ma J."/>
        </authorList>
    </citation>
    <scope>NUCLEOTIDE SEQUENCE [LARGE SCALE GENOMIC DNA]</scope>
    <source>
        <strain evidence="5">JCM 9650</strain>
    </source>
</reference>
<dbReference type="SUPFAM" id="SSF52151">
    <property type="entry name" value="FabD/lysophospholipase-like"/>
    <property type="match status" value="1"/>
</dbReference>
<dbReference type="EMBL" id="BAAAVA010000082">
    <property type="protein sequence ID" value="GAA2944225.1"/>
    <property type="molecule type" value="Genomic_DNA"/>
</dbReference>
<sequence length="423" mass="43920">MTADHGTRLLLLSATGAGKLAGLARDTAVLLTRPGGPSLPEVCARAADGPHAAHRLSVIGRTAEEVAARLDAHLAGETVREVHTGVADGPARVAFLFSGQGAQFAGMGQGLYRTERVYRETFDRCADAARPFVSTPLQRLLHPDAEPHVVHRTAHGALGTFCVSTALAELWRSRGVEPATVLGFSSGEYAAAACAGALRVEDAVRLLGTEITLAERVTDGAMAVVALDEHTALDVLEDFEPTVGIAAVISPAEVSLSGRAATLDRITQRLAASGIRVSRLPVPAGLHSPLQEPALGELAAVAKGVRTCVPRVPFVSTVTGRPLEAGQLTPVYWGRHMRGPVRFLDAIRVMDAMGIRAFLELGPGRALVGLGARCLPGGGRLWPASLGRSTDGTGTMLDALGRLYTAGAPVSRTAVGAGARPAP</sequence>
<evidence type="ECO:0000313" key="4">
    <source>
        <dbReference type="EMBL" id="GAA2944225.1"/>
    </source>
</evidence>
<dbReference type="InterPro" id="IPR050091">
    <property type="entry name" value="PKS_NRPS_Biosynth_Enz"/>
</dbReference>
<keyword evidence="2" id="KW-0597">Phosphoprotein</keyword>
<evidence type="ECO:0000256" key="1">
    <source>
        <dbReference type="ARBA" id="ARBA00022450"/>
    </source>
</evidence>
<evidence type="ECO:0000313" key="5">
    <source>
        <dbReference type="Proteomes" id="UP001501423"/>
    </source>
</evidence>
<dbReference type="PANTHER" id="PTHR43775:SF37">
    <property type="entry name" value="SI:DKEY-61P9.11"/>
    <property type="match status" value="1"/>
</dbReference>
<protein>
    <recommendedName>
        <fullName evidence="3">Malonyl-CoA:ACP transacylase (MAT) domain-containing protein</fullName>
    </recommendedName>
</protein>
<dbReference type="SMART" id="SM00827">
    <property type="entry name" value="PKS_AT"/>
    <property type="match status" value="1"/>
</dbReference>
<dbReference type="Gene3D" id="3.30.70.3290">
    <property type="match status" value="1"/>
</dbReference>
<name>A0ABP6JRL2_9ACTN</name>
<dbReference type="Gene3D" id="3.40.366.10">
    <property type="entry name" value="Malonyl-Coenzyme A Acyl Carrier Protein, domain 2"/>
    <property type="match status" value="1"/>
</dbReference>
<dbReference type="InterPro" id="IPR016036">
    <property type="entry name" value="Malonyl_transacylase_ACP-bd"/>
</dbReference>
<organism evidence="4 5">
    <name type="scientific">Streptomyces erythrogriseus</name>
    <dbReference type="NCBI Taxonomy" id="284027"/>
    <lineage>
        <taxon>Bacteria</taxon>
        <taxon>Bacillati</taxon>
        <taxon>Actinomycetota</taxon>
        <taxon>Actinomycetes</taxon>
        <taxon>Kitasatosporales</taxon>
        <taxon>Streptomycetaceae</taxon>
        <taxon>Streptomyces</taxon>
        <taxon>Streptomyces griseoincarnatus group</taxon>
    </lineage>
</organism>
<comment type="caution">
    <text evidence="4">The sequence shown here is derived from an EMBL/GenBank/DDBJ whole genome shotgun (WGS) entry which is preliminary data.</text>
</comment>
<dbReference type="SUPFAM" id="SSF55048">
    <property type="entry name" value="Probable ACP-binding domain of malonyl-CoA ACP transacylase"/>
    <property type="match status" value="1"/>
</dbReference>
<accession>A0ABP6JRL2</accession>
<feature type="domain" description="Malonyl-CoA:ACP transacylase (MAT)" evidence="3">
    <location>
        <begin position="96"/>
        <end position="390"/>
    </location>
</feature>
<dbReference type="Pfam" id="PF00698">
    <property type="entry name" value="Acyl_transf_1"/>
    <property type="match status" value="1"/>
</dbReference>
<keyword evidence="5" id="KW-1185">Reference proteome</keyword>
<dbReference type="RefSeq" id="WP_346090389.1">
    <property type="nucleotide sequence ID" value="NZ_BAAAVA010000082.1"/>
</dbReference>
<evidence type="ECO:0000256" key="2">
    <source>
        <dbReference type="ARBA" id="ARBA00022553"/>
    </source>
</evidence>
<gene>
    <name evidence="4" type="ORF">GCM10010478_52150</name>
</gene>
<dbReference type="PANTHER" id="PTHR43775">
    <property type="entry name" value="FATTY ACID SYNTHASE"/>
    <property type="match status" value="1"/>
</dbReference>
<evidence type="ECO:0000259" key="3">
    <source>
        <dbReference type="SMART" id="SM00827"/>
    </source>
</evidence>
<dbReference type="InterPro" id="IPR014043">
    <property type="entry name" value="Acyl_transferase_dom"/>
</dbReference>
<proteinExistence type="predicted"/>
<dbReference type="InterPro" id="IPR016035">
    <property type="entry name" value="Acyl_Trfase/lysoPLipase"/>
</dbReference>
<dbReference type="Proteomes" id="UP001501423">
    <property type="component" value="Unassembled WGS sequence"/>
</dbReference>